<dbReference type="SUPFAM" id="SSF54862">
    <property type="entry name" value="4Fe-4S ferredoxins"/>
    <property type="match status" value="1"/>
</dbReference>
<keyword evidence="5" id="KW-0408">Iron</keyword>
<name>A0A0F9G4D0_9ZZZZ</name>
<keyword evidence="8" id="KW-0472">Membrane</keyword>
<evidence type="ECO:0000256" key="5">
    <source>
        <dbReference type="ARBA" id="ARBA00023004"/>
    </source>
</evidence>
<evidence type="ECO:0000256" key="6">
    <source>
        <dbReference type="ARBA" id="ARBA00023014"/>
    </source>
</evidence>
<reference evidence="10" key="1">
    <citation type="journal article" date="2015" name="Nature">
        <title>Complex archaea that bridge the gap between prokaryotes and eukaryotes.</title>
        <authorList>
            <person name="Spang A."/>
            <person name="Saw J.H."/>
            <person name="Jorgensen S.L."/>
            <person name="Zaremba-Niedzwiedzka K."/>
            <person name="Martijn J."/>
            <person name="Lind A.E."/>
            <person name="van Eijk R."/>
            <person name="Schleper C."/>
            <person name="Guy L."/>
            <person name="Ettema T.J."/>
        </authorList>
    </citation>
    <scope>NUCLEOTIDE SEQUENCE</scope>
</reference>
<feature type="compositionally biased region" description="Basic and acidic residues" evidence="7">
    <location>
        <begin position="1"/>
        <end position="11"/>
    </location>
</feature>
<keyword evidence="2" id="KW-0004">4Fe-4S</keyword>
<dbReference type="GO" id="GO:0051539">
    <property type="term" value="F:4 iron, 4 sulfur cluster binding"/>
    <property type="evidence" value="ECO:0007669"/>
    <property type="project" value="UniProtKB-KW"/>
</dbReference>
<dbReference type="PANTHER" id="PTHR43545:SF4">
    <property type="entry name" value="IRON-SULFUR PROTEIN"/>
    <property type="match status" value="1"/>
</dbReference>
<organism evidence="10">
    <name type="scientific">marine sediment metagenome</name>
    <dbReference type="NCBI Taxonomy" id="412755"/>
    <lineage>
        <taxon>unclassified sequences</taxon>
        <taxon>metagenomes</taxon>
        <taxon>ecological metagenomes</taxon>
    </lineage>
</organism>
<keyword evidence="8" id="KW-1133">Transmembrane helix</keyword>
<feature type="domain" description="4Fe-4S ferredoxin-type" evidence="9">
    <location>
        <begin position="64"/>
        <end position="94"/>
    </location>
</feature>
<dbReference type="InterPro" id="IPR017900">
    <property type="entry name" value="4Fe4S_Fe_S_CS"/>
</dbReference>
<keyword evidence="3" id="KW-0479">Metal-binding</keyword>
<keyword evidence="6" id="KW-0411">Iron-sulfur</keyword>
<evidence type="ECO:0000313" key="10">
    <source>
        <dbReference type="EMBL" id="KKL85271.1"/>
    </source>
</evidence>
<evidence type="ECO:0000256" key="7">
    <source>
        <dbReference type="SAM" id="MobiDB-lite"/>
    </source>
</evidence>
<dbReference type="CDD" id="cd10561">
    <property type="entry name" value="HybA_like"/>
    <property type="match status" value="1"/>
</dbReference>
<comment type="caution">
    <text evidence="10">The sequence shown here is derived from an EMBL/GenBank/DDBJ whole genome shotgun (WGS) entry which is preliminary data.</text>
</comment>
<sequence length="334" mass="37437">MDDDADNRPDANSRMNGDSSGTGTPFSLERRKFLALSALGGCALLNNPREAFASKEFHGWPKSYGMLTDFTKCVGCRSCERACNEYNNMPGDGTSYEDSSVFDTVRRPTAKTYTVVNRYDIPEDPEKPVYRKIQCNHCQEPSCATACPIQAYSKTPEGAVLYDEDLCFGCRYCMVACPFLVPAYDYDSPLEPKIVKCILCYPRIKEGRLPACAEACPTGAITFGRRSELLKLARRRLLAHPDRYIDHIYGEREVGGTNWLYISGVPFEQLGFPVNLPEKPMIELVKGFLSSVSVVFTVWPALFGMVYAAVRHRDEYFERDKGAKPAQIDKGVEK</sequence>
<evidence type="ECO:0000256" key="4">
    <source>
        <dbReference type="ARBA" id="ARBA00022737"/>
    </source>
</evidence>
<dbReference type="GO" id="GO:0030313">
    <property type="term" value="C:cell envelope"/>
    <property type="evidence" value="ECO:0007669"/>
    <property type="project" value="UniProtKB-SubCell"/>
</dbReference>
<evidence type="ECO:0000256" key="1">
    <source>
        <dbReference type="ARBA" id="ARBA00004196"/>
    </source>
</evidence>
<dbReference type="PANTHER" id="PTHR43545">
    <property type="entry name" value="FORMATE DEHYDROGENASE, NITRATE-INDUCIBLE, IRON-SULFUR SUBUNIT"/>
    <property type="match status" value="1"/>
</dbReference>
<dbReference type="InterPro" id="IPR006311">
    <property type="entry name" value="TAT_signal"/>
</dbReference>
<feature type="compositionally biased region" description="Polar residues" evidence="7">
    <location>
        <begin position="13"/>
        <end position="24"/>
    </location>
</feature>
<evidence type="ECO:0000259" key="9">
    <source>
        <dbReference type="PROSITE" id="PS51379"/>
    </source>
</evidence>
<dbReference type="InterPro" id="IPR051555">
    <property type="entry name" value="FDH_Electron_Transfer_Unit"/>
</dbReference>
<dbReference type="PROSITE" id="PS51318">
    <property type="entry name" value="TAT"/>
    <property type="match status" value="1"/>
</dbReference>
<dbReference type="AlphaFoldDB" id="A0A0F9G4D0"/>
<dbReference type="Pfam" id="PF13247">
    <property type="entry name" value="Fer4_11"/>
    <property type="match status" value="1"/>
</dbReference>
<evidence type="ECO:0000256" key="2">
    <source>
        <dbReference type="ARBA" id="ARBA00022485"/>
    </source>
</evidence>
<protein>
    <recommendedName>
        <fullName evidence="9">4Fe-4S ferredoxin-type domain-containing protein</fullName>
    </recommendedName>
</protein>
<comment type="subcellular location">
    <subcellularLocation>
        <location evidence="1">Cell envelope</location>
    </subcellularLocation>
</comment>
<evidence type="ECO:0000256" key="8">
    <source>
        <dbReference type="SAM" id="Phobius"/>
    </source>
</evidence>
<dbReference type="PROSITE" id="PS51379">
    <property type="entry name" value="4FE4S_FER_2"/>
    <property type="match status" value="3"/>
</dbReference>
<feature type="domain" description="4Fe-4S ferredoxin-type" evidence="9">
    <location>
        <begin position="158"/>
        <end position="187"/>
    </location>
</feature>
<dbReference type="GO" id="GO:0046872">
    <property type="term" value="F:metal ion binding"/>
    <property type="evidence" value="ECO:0007669"/>
    <property type="project" value="UniProtKB-KW"/>
</dbReference>
<dbReference type="InterPro" id="IPR017896">
    <property type="entry name" value="4Fe4S_Fe-S-bd"/>
</dbReference>
<dbReference type="PROSITE" id="PS00198">
    <property type="entry name" value="4FE4S_FER_1"/>
    <property type="match status" value="1"/>
</dbReference>
<accession>A0A0F9G4D0</accession>
<feature type="domain" description="4Fe-4S ferredoxin-type" evidence="9">
    <location>
        <begin position="126"/>
        <end position="157"/>
    </location>
</feature>
<dbReference type="Gene3D" id="3.30.70.20">
    <property type="match status" value="2"/>
</dbReference>
<keyword evidence="8" id="KW-0812">Transmembrane</keyword>
<keyword evidence="4" id="KW-0677">Repeat</keyword>
<evidence type="ECO:0000256" key="3">
    <source>
        <dbReference type="ARBA" id="ARBA00022723"/>
    </source>
</evidence>
<feature type="region of interest" description="Disordered" evidence="7">
    <location>
        <begin position="1"/>
        <end position="24"/>
    </location>
</feature>
<proteinExistence type="predicted"/>
<dbReference type="EMBL" id="LAZR01021454">
    <property type="protein sequence ID" value="KKL85271.1"/>
    <property type="molecule type" value="Genomic_DNA"/>
</dbReference>
<gene>
    <name evidence="10" type="ORF">LCGC14_1956400</name>
</gene>
<feature type="transmembrane region" description="Helical" evidence="8">
    <location>
        <begin position="288"/>
        <end position="310"/>
    </location>
</feature>